<evidence type="ECO:0000313" key="2">
    <source>
        <dbReference type="EMBL" id="KAL0297941.1"/>
    </source>
</evidence>
<feature type="compositionally biased region" description="Polar residues" evidence="1">
    <location>
        <begin position="12"/>
        <end position="30"/>
    </location>
</feature>
<dbReference type="EMBL" id="JACGWK010000532">
    <property type="protein sequence ID" value="KAL0297941.1"/>
    <property type="molecule type" value="Genomic_DNA"/>
</dbReference>
<reference evidence="2" key="2">
    <citation type="journal article" date="2024" name="Plant">
        <title>Genomic evolution and insights into agronomic trait innovations of Sesamum species.</title>
        <authorList>
            <person name="Miao H."/>
            <person name="Wang L."/>
            <person name="Qu L."/>
            <person name="Liu H."/>
            <person name="Sun Y."/>
            <person name="Le M."/>
            <person name="Wang Q."/>
            <person name="Wei S."/>
            <person name="Zheng Y."/>
            <person name="Lin W."/>
            <person name="Duan Y."/>
            <person name="Cao H."/>
            <person name="Xiong S."/>
            <person name="Wang X."/>
            <person name="Wei L."/>
            <person name="Li C."/>
            <person name="Ma Q."/>
            <person name="Ju M."/>
            <person name="Zhao R."/>
            <person name="Li G."/>
            <person name="Mu C."/>
            <person name="Tian Q."/>
            <person name="Mei H."/>
            <person name="Zhang T."/>
            <person name="Gao T."/>
            <person name="Zhang H."/>
        </authorList>
    </citation>
    <scope>NUCLEOTIDE SEQUENCE</scope>
    <source>
        <strain evidence="2">G01</strain>
    </source>
</reference>
<sequence length="83" mass="8491">MFTKHLSDEHQAPTTPLATRSSRGTPSSSDQRGKRPAAALLGSSSKKSRPSSFDPGVSQAAALRGGDLITPSGRISPGAGRCS</sequence>
<comment type="caution">
    <text evidence="2">The sequence shown here is derived from an EMBL/GenBank/DDBJ whole genome shotgun (WGS) entry which is preliminary data.</text>
</comment>
<accession>A0AAW2JWP9</accession>
<name>A0AAW2JWP9_9LAMI</name>
<feature type="region of interest" description="Disordered" evidence="1">
    <location>
        <begin position="1"/>
        <end position="83"/>
    </location>
</feature>
<dbReference type="AlphaFoldDB" id="A0AAW2JWP9"/>
<reference evidence="2" key="1">
    <citation type="submission" date="2020-06" db="EMBL/GenBank/DDBJ databases">
        <authorList>
            <person name="Li T."/>
            <person name="Hu X."/>
            <person name="Zhang T."/>
            <person name="Song X."/>
            <person name="Zhang H."/>
            <person name="Dai N."/>
            <person name="Sheng W."/>
            <person name="Hou X."/>
            <person name="Wei L."/>
        </authorList>
    </citation>
    <scope>NUCLEOTIDE SEQUENCE</scope>
    <source>
        <strain evidence="2">G01</strain>
        <tissue evidence="2">Leaf</tissue>
    </source>
</reference>
<organism evidence="2">
    <name type="scientific">Sesamum angustifolium</name>
    <dbReference type="NCBI Taxonomy" id="2727405"/>
    <lineage>
        <taxon>Eukaryota</taxon>
        <taxon>Viridiplantae</taxon>
        <taxon>Streptophyta</taxon>
        <taxon>Embryophyta</taxon>
        <taxon>Tracheophyta</taxon>
        <taxon>Spermatophyta</taxon>
        <taxon>Magnoliopsida</taxon>
        <taxon>eudicotyledons</taxon>
        <taxon>Gunneridae</taxon>
        <taxon>Pentapetalae</taxon>
        <taxon>asterids</taxon>
        <taxon>lamiids</taxon>
        <taxon>Lamiales</taxon>
        <taxon>Pedaliaceae</taxon>
        <taxon>Sesamum</taxon>
    </lineage>
</organism>
<proteinExistence type="predicted"/>
<protein>
    <submittedName>
        <fullName evidence="2">Uncharacterized protein</fullName>
    </submittedName>
</protein>
<feature type="compositionally biased region" description="Basic and acidic residues" evidence="1">
    <location>
        <begin position="1"/>
        <end position="11"/>
    </location>
</feature>
<evidence type="ECO:0000256" key="1">
    <source>
        <dbReference type="SAM" id="MobiDB-lite"/>
    </source>
</evidence>
<gene>
    <name evidence="2" type="ORF">Sangu_2461800</name>
</gene>